<feature type="compositionally biased region" description="Low complexity" evidence="9">
    <location>
        <begin position="288"/>
        <end position="305"/>
    </location>
</feature>
<protein>
    <recommendedName>
        <fullName evidence="2">RING-type E3 ubiquitin transferase</fullName>
        <ecNumber evidence="2">2.3.2.27</ecNumber>
    </recommendedName>
</protein>
<name>A0A7C8Z0A0_OPUST</name>
<evidence type="ECO:0000313" key="11">
    <source>
        <dbReference type="EMBL" id="MBA4631034.1"/>
    </source>
</evidence>
<evidence type="ECO:0000256" key="2">
    <source>
        <dbReference type="ARBA" id="ARBA00012483"/>
    </source>
</evidence>
<evidence type="ECO:0000256" key="1">
    <source>
        <dbReference type="ARBA" id="ARBA00000900"/>
    </source>
</evidence>
<evidence type="ECO:0000256" key="6">
    <source>
        <dbReference type="ARBA" id="ARBA00022786"/>
    </source>
</evidence>
<sequence>MDEYSSRRTAGRLVISRKGPSLVVRDLAQSGENKPDHDVQGCSRGGCSSRLTPMKGAQFGSPSKAKTSKSAFRSSAHGKDVIGSSSRNPLAINISRRSFWDQKRKLPSRVDTDSDSSSLQDESEEISESVPKSGKAHLRVHPEPEYPELAEGTSAEVGSSSSGPANRFVKGTVQKFGLGREYSKASSSSSFAFRQANQAPRNGSNASRYNLRNLRSDSISDVVPSVSSSSTESSLGRKTDIGRKRIGETESSSSMKGKQMGGLTLDDRRNDNTLRGISISDSRRMRDLNAAGDNDAASARAWRSNARTRLSNQENRNRLPMIESPLLAPPSPQSDISLDAIGFSFDDPFTAHMPPSHASSFSRSGSGNERPQRNRSGSPYDAGFPRSFMNRDTLRQFNLDGIAEMLLALERIGQEEEPTYDQLLLLETNLFLGGLALHDQHRDMRLDIDNMSYEELLALEERMGTVSTGVPEEALTECLKKDVHKDTGDCRGDVDDIKCSICQEEYTDGEEVGRLSCDHRYHVACIHQWLRLKNWCPICKVSAAPSPSSQP</sequence>
<evidence type="ECO:0000259" key="10">
    <source>
        <dbReference type="PROSITE" id="PS50089"/>
    </source>
</evidence>
<dbReference type="EC" id="2.3.2.27" evidence="2"/>
<organism evidence="11">
    <name type="scientific">Opuntia streptacantha</name>
    <name type="common">Prickly pear cactus</name>
    <name type="synonym">Opuntia cardona</name>
    <dbReference type="NCBI Taxonomy" id="393608"/>
    <lineage>
        <taxon>Eukaryota</taxon>
        <taxon>Viridiplantae</taxon>
        <taxon>Streptophyta</taxon>
        <taxon>Embryophyta</taxon>
        <taxon>Tracheophyta</taxon>
        <taxon>Spermatophyta</taxon>
        <taxon>Magnoliopsida</taxon>
        <taxon>eudicotyledons</taxon>
        <taxon>Gunneridae</taxon>
        <taxon>Pentapetalae</taxon>
        <taxon>Caryophyllales</taxon>
        <taxon>Cactineae</taxon>
        <taxon>Cactaceae</taxon>
        <taxon>Opuntioideae</taxon>
        <taxon>Opuntia</taxon>
    </lineage>
</organism>
<evidence type="ECO:0000256" key="8">
    <source>
        <dbReference type="PROSITE-ProRule" id="PRU00175"/>
    </source>
</evidence>
<dbReference type="PANTHER" id="PTHR22937:SF136">
    <property type="entry name" value="RING-TYPE E3 UBIQUITIN TRANSFERASE"/>
    <property type="match status" value="1"/>
</dbReference>
<dbReference type="AlphaFoldDB" id="A0A7C8Z0A0"/>
<dbReference type="EMBL" id="GISG01076246">
    <property type="protein sequence ID" value="MBA4631033.1"/>
    <property type="molecule type" value="Transcribed_RNA"/>
</dbReference>
<feature type="region of interest" description="Disordered" evidence="9">
    <location>
        <begin position="30"/>
        <end position="168"/>
    </location>
</feature>
<keyword evidence="3" id="KW-0808">Transferase</keyword>
<dbReference type="SMART" id="SM00184">
    <property type="entry name" value="RING"/>
    <property type="match status" value="1"/>
</dbReference>
<feature type="compositionally biased region" description="Basic and acidic residues" evidence="9">
    <location>
        <begin position="98"/>
        <end position="112"/>
    </location>
</feature>
<feature type="compositionally biased region" description="Polar residues" evidence="9">
    <location>
        <begin position="195"/>
        <end position="210"/>
    </location>
</feature>
<feature type="compositionally biased region" description="Basic and acidic residues" evidence="9">
    <location>
        <begin position="235"/>
        <end position="248"/>
    </location>
</feature>
<dbReference type="PROSITE" id="PS50089">
    <property type="entry name" value="ZF_RING_2"/>
    <property type="match status" value="1"/>
</dbReference>
<keyword evidence="5 8" id="KW-0863">Zinc-finger</keyword>
<accession>A0A7C8Z0A0</accession>
<reference evidence="11" key="1">
    <citation type="journal article" date="2013" name="J. Plant Res.">
        <title>Effect of fungi and light on seed germination of three Opuntia species from semiarid lands of central Mexico.</title>
        <authorList>
            <person name="Delgado-Sanchez P."/>
            <person name="Jimenez-Bremont J.F."/>
            <person name="Guerrero-Gonzalez Mde L."/>
            <person name="Flores J."/>
        </authorList>
    </citation>
    <scope>NUCLEOTIDE SEQUENCE</scope>
    <source>
        <tissue evidence="11">Cladode</tissue>
    </source>
</reference>
<dbReference type="InterPro" id="IPR045191">
    <property type="entry name" value="MBR1/2-like"/>
</dbReference>
<evidence type="ECO:0000256" key="4">
    <source>
        <dbReference type="ARBA" id="ARBA00022723"/>
    </source>
</evidence>
<feature type="region of interest" description="Disordered" evidence="9">
    <location>
        <begin position="352"/>
        <end position="387"/>
    </location>
</feature>
<feature type="compositionally biased region" description="Low complexity" evidence="9">
    <location>
        <begin position="356"/>
        <end position="366"/>
    </location>
</feature>
<dbReference type="FunFam" id="3.30.40.10:FF:000504">
    <property type="entry name" value="E3 ubiquitin-protein ligase arkadia"/>
    <property type="match status" value="1"/>
</dbReference>
<dbReference type="InterPro" id="IPR001841">
    <property type="entry name" value="Znf_RING"/>
</dbReference>
<dbReference type="EMBL" id="GISG01076247">
    <property type="protein sequence ID" value="MBA4631034.1"/>
    <property type="molecule type" value="Transcribed_RNA"/>
</dbReference>
<dbReference type="SUPFAM" id="SSF57850">
    <property type="entry name" value="RING/U-box"/>
    <property type="match status" value="1"/>
</dbReference>
<keyword evidence="4" id="KW-0479">Metal-binding</keyword>
<feature type="domain" description="RING-type" evidence="10">
    <location>
        <begin position="499"/>
        <end position="540"/>
    </location>
</feature>
<feature type="compositionally biased region" description="Low complexity" evidence="9">
    <location>
        <begin position="216"/>
        <end position="234"/>
    </location>
</feature>
<dbReference type="GO" id="GO:0061630">
    <property type="term" value="F:ubiquitin protein ligase activity"/>
    <property type="evidence" value="ECO:0007669"/>
    <property type="project" value="UniProtKB-EC"/>
</dbReference>
<proteinExistence type="predicted"/>
<evidence type="ECO:0000256" key="7">
    <source>
        <dbReference type="ARBA" id="ARBA00022833"/>
    </source>
</evidence>
<keyword evidence="7" id="KW-0862">Zinc</keyword>
<reference evidence="11" key="2">
    <citation type="submission" date="2020-07" db="EMBL/GenBank/DDBJ databases">
        <authorList>
            <person name="Vera ALvarez R."/>
            <person name="Arias-Moreno D.M."/>
            <person name="Jimenez-Jacinto V."/>
            <person name="Jimenez-Bremont J.F."/>
            <person name="Swaminathan K."/>
            <person name="Moose S.P."/>
            <person name="Guerrero-Gonzalez M.L."/>
            <person name="Marino-Ramirez L."/>
            <person name="Landsman D."/>
            <person name="Rodriguez-Kessler M."/>
            <person name="Delgado-Sanchez P."/>
        </authorList>
    </citation>
    <scope>NUCLEOTIDE SEQUENCE</scope>
    <source>
        <tissue evidence="11">Cladode</tissue>
    </source>
</reference>
<dbReference type="PANTHER" id="PTHR22937">
    <property type="entry name" value="E3 UBIQUITIN-PROTEIN LIGASE RNF165"/>
    <property type="match status" value="1"/>
</dbReference>
<feature type="compositionally biased region" description="Polar residues" evidence="9">
    <location>
        <begin position="60"/>
        <end position="73"/>
    </location>
</feature>
<evidence type="ECO:0000256" key="5">
    <source>
        <dbReference type="ARBA" id="ARBA00022771"/>
    </source>
</evidence>
<evidence type="ECO:0000256" key="3">
    <source>
        <dbReference type="ARBA" id="ARBA00022679"/>
    </source>
</evidence>
<dbReference type="Gene3D" id="3.30.40.10">
    <property type="entry name" value="Zinc/RING finger domain, C3HC4 (zinc finger)"/>
    <property type="match status" value="1"/>
</dbReference>
<dbReference type="InterPro" id="IPR013083">
    <property type="entry name" value="Znf_RING/FYVE/PHD"/>
</dbReference>
<dbReference type="GO" id="GO:0008270">
    <property type="term" value="F:zinc ion binding"/>
    <property type="evidence" value="ECO:0007669"/>
    <property type="project" value="UniProtKB-KW"/>
</dbReference>
<feature type="region of interest" description="Disordered" evidence="9">
    <location>
        <begin position="187"/>
        <end position="318"/>
    </location>
</feature>
<dbReference type="Pfam" id="PF13639">
    <property type="entry name" value="zf-RING_2"/>
    <property type="match status" value="1"/>
</dbReference>
<keyword evidence="6" id="KW-0833">Ubl conjugation pathway</keyword>
<evidence type="ECO:0000256" key="9">
    <source>
        <dbReference type="SAM" id="MobiDB-lite"/>
    </source>
</evidence>
<comment type="catalytic activity">
    <reaction evidence="1">
        <text>S-ubiquitinyl-[E2 ubiquitin-conjugating enzyme]-L-cysteine + [acceptor protein]-L-lysine = [E2 ubiquitin-conjugating enzyme]-L-cysteine + N(6)-ubiquitinyl-[acceptor protein]-L-lysine.</text>
        <dbReference type="EC" id="2.3.2.27"/>
    </reaction>
</comment>